<evidence type="ECO:0000313" key="2">
    <source>
        <dbReference type="EMBL" id="MBP2453530.1"/>
    </source>
</evidence>
<dbReference type="Proteomes" id="UP000694460">
    <property type="component" value="Unassembled WGS sequence"/>
</dbReference>
<sequence>MADWSPAQPLPAHWFGPSVGFDNSGRVRVAYAQLLSLSPISTRVAIAERKNGAWVDVFEKKSVAGDIPIEITLAAGADGSAAACYTTITSTDPATYQWRHYVSYAPAATRKWETPTEIVPASAPSEFTRQRRVQVADNGIAVVVADRFDGAAGSAVGSVVVTFHISNTSSWTTPQKLTPTGGLNGGIALDVDGLGNPTVAWIHRYQASPPRSSIRVCTPSATGPTPQSVALTPENGADAGGVRLAVNYLGAAVLGAYIGGHANVTTRENAAAPWQSFTALFNSSTAASSSCLDVGITFSGMNYALVRRQGPTTSSNDGICATRSGYPGIWPTPKVISPAGTESRDGQIAIRKGPFGSEEAVLVYTGAVGFGGGDPGLGLFRASHWPVYLNDPRTPVDLAEQGPTHHIDQVIADRAGSVAVIETVYDELTNRAYATAFDASAPDILEAVVPAAVTTNQVVQLRSRVADTWSPMGPITWDFGDGTPAGTGPTVTHGWAAPGPYTVTLSGADIQGNTVTKSFAVTVTGPA</sequence>
<protein>
    <recommendedName>
        <fullName evidence="1">PKD domain-containing protein</fullName>
    </recommendedName>
</protein>
<comment type="caution">
    <text evidence="2">The sequence shown here is derived from an EMBL/GenBank/DDBJ whole genome shotgun (WGS) entry which is preliminary data.</text>
</comment>
<dbReference type="RefSeq" id="WP_209918389.1">
    <property type="nucleotide sequence ID" value="NZ_JAGIOP010000002.1"/>
</dbReference>
<name>A0ABS4ZVI0_9MYCO</name>
<dbReference type="Gene3D" id="2.60.40.10">
    <property type="entry name" value="Immunoglobulins"/>
    <property type="match status" value="1"/>
</dbReference>
<dbReference type="InterPro" id="IPR013783">
    <property type="entry name" value="Ig-like_fold"/>
</dbReference>
<dbReference type="SMART" id="SM00089">
    <property type="entry name" value="PKD"/>
    <property type="match status" value="1"/>
</dbReference>
<gene>
    <name evidence="2" type="ORF">JOF57_003443</name>
</gene>
<dbReference type="PROSITE" id="PS50093">
    <property type="entry name" value="PKD"/>
    <property type="match status" value="1"/>
</dbReference>
<dbReference type="EMBL" id="JAGIOP010000002">
    <property type="protein sequence ID" value="MBP2453530.1"/>
    <property type="molecule type" value="Genomic_DNA"/>
</dbReference>
<dbReference type="InterPro" id="IPR000601">
    <property type="entry name" value="PKD_dom"/>
</dbReference>
<organism evidence="2 3">
    <name type="scientific">Mycolicibacterium lutetiense</name>
    <dbReference type="NCBI Taxonomy" id="1641992"/>
    <lineage>
        <taxon>Bacteria</taxon>
        <taxon>Bacillati</taxon>
        <taxon>Actinomycetota</taxon>
        <taxon>Actinomycetes</taxon>
        <taxon>Mycobacteriales</taxon>
        <taxon>Mycobacteriaceae</taxon>
        <taxon>Mycolicibacterium</taxon>
    </lineage>
</organism>
<keyword evidence="3" id="KW-1185">Reference proteome</keyword>
<accession>A0ABS4ZVI0</accession>
<feature type="domain" description="PKD" evidence="1">
    <location>
        <begin position="476"/>
        <end position="527"/>
    </location>
</feature>
<dbReference type="Pfam" id="PF18911">
    <property type="entry name" value="PKD_4"/>
    <property type="match status" value="1"/>
</dbReference>
<dbReference type="InterPro" id="IPR035986">
    <property type="entry name" value="PKD_dom_sf"/>
</dbReference>
<dbReference type="InterPro" id="IPR022409">
    <property type="entry name" value="PKD/Chitinase_dom"/>
</dbReference>
<proteinExistence type="predicted"/>
<dbReference type="CDD" id="cd00146">
    <property type="entry name" value="PKD"/>
    <property type="match status" value="1"/>
</dbReference>
<dbReference type="SUPFAM" id="SSF49299">
    <property type="entry name" value="PKD domain"/>
    <property type="match status" value="1"/>
</dbReference>
<reference evidence="2 3" key="1">
    <citation type="submission" date="2021-03" db="EMBL/GenBank/DDBJ databases">
        <title>Sequencing the genomes of 1000 actinobacteria strains.</title>
        <authorList>
            <person name="Klenk H.-P."/>
        </authorList>
    </citation>
    <scope>NUCLEOTIDE SEQUENCE [LARGE SCALE GENOMIC DNA]</scope>
    <source>
        <strain evidence="2 3">DSM 46713</strain>
    </source>
</reference>
<evidence type="ECO:0000313" key="3">
    <source>
        <dbReference type="Proteomes" id="UP000694460"/>
    </source>
</evidence>
<evidence type="ECO:0000259" key="1">
    <source>
        <dbReference type="PROSITE" id="PS50093"/>
    </source>
</evidence>